<proteinExistence type="predicted"/>
<keyword evidence="3" id="KW-1185">Reference proteome</keyword>
<name>A0ABQ7K055_9FUNG</name>
<feature type="region of interest" description="Disordered" evidence="1">
    <location>
        <begin position="34"/>
        <end position="132"/>
    </location>
</feature>
<feature type="compositionally biased region" description="Basic and acidic residues" evidence="1">
    <location>
        <begin position="65"/>
        <end position="78"/>
    </location>
</feature>
<feature type="region of interest" description="Disordered" evidence="1">
    <location>
        <begin position="290"/>
        <end position="317"/>
    </location>
</feature>
<evidence type="ECO:0000256" key="1">
    <source>
        <dbReference type="SAM" id="MobiDB-lite"/>
    </source>
</evidence>
<feature type="compositionally biased region" description="Low complexity" evidence="1">
    <location>
        <begin position="291"/>
        <end position="308"/>
    </location>
</feature>
<sequence length="353" mass="38069">MTTFYAASDVADSFEDLSSLSSDKDIESLVLATTYSDGDDDNDFGKNVKSTDDSSKNNSKAGGPAKKEEEQVREENQKAYDTGSDDDDFVDLNGADVEDKDEEVLVLSEGWDSSRSTTPEPQDAHQAPSSWSNLLLSNYQTTSRRHENDSADSNKDSIAAATTLVNTTTKTSTNPIPMTSSLIPRIRIRMTSDILAKLNKPIPSASVTIVPSLPPDRVVATPSRLGLARQKVTKIPTKSATATATATTPDIGKFPSLRDKNDVGPKMAVLATFPPPSTVNETPTFDTTIKPAASTATSPGAATTTGTPQMQEESDGKCKAFRRSTGKRCNYSPRHGRYCSKHRLFVHKVSDSH</sequence>
<dbReference type="EMBL" id="JAAAIM010000418">
    <property type="protein sequence ID" value="KAG0288320.1"/>
    <property type="molecule type" value="Genomic_DNA"/>
</dbReference>
<accession>A0ABQ7K055</accession>
<gene>
    <name evidence="2" type="ORF">BGZ96_007876</name>
</gene>
<dbReference type="Proteomes" id="UP001194696">
    <property type="component" value="Unassembled WGS sequence"/>
</dbReference>
<evidence type="ECO:0000313" key="3">
    <source>
        <dbReference type="Proteomes" id="UP001194696"/>
    </source>
</evidence>
<comment type="caution">
    <text evidence="2">The sequence shown here is derived from an EMBL/GenBank/DDBJ whole genome shotgun (WGS) entry which is preliminary data.</text>
</comment>
<reference evidence="2 3" key="1">
    <citation type="journal article" date="2020" name="Fungal Divers.">
        <title>Resolving the Mortierellaceae phylogeny through synthesis of multi-gene phylogenetics and phylogenomics.</title>
        <authorList>
            <person name="Vandepol N."/>
            <person name="Liber J."/>
            <person name="Desiro A."/>
            <person name="Na H."/>
            <person name="Kennedy M."/>
            <person name="Barry K."/>
            <person name="Grigoriev I.V."/>
            <person name="Miller A.N."/>
            <person name="O'Donnell K."/>
            <person name="Stajich J.E."/>
            <person name="Bonito G."/>
        </authorList>
    </citation>
    <scope>NUCLEOTIDE SEQUENCE [LARGE SCALE GENOMIC DNA]</scope>
    <source>
        <strain evidence="2 3">AD045</strain>
    </source>
</reference>
<feature type="compositionally biased region" description="Acidic residues" evidence="1">
    <location>
        <begin position="83"/>
        <end position="104"/>
    </location>
</feature>
<protein>
    <submittedName>
        <fullName evidence="2">Uncharacterized protein</fullName>
    </submittedName>
</protein>
<feature type="compositionally biased region" description="Basic and acidic residues" evidence="1">
    <location>
        <begin position="43"/>
        <end position="55"/>
    </location>
</feature>
<organism evidence="2 3">
    <name type="scientific">Linnemannia gamsii</name>
    <dbReference type="NCBI Taxonomy" id="64522"/>
    <lineage>
        <taxon>Eukaryota</taxon>
        <taxon>Fungi</taxon>
        <taxon>Fungi incertae sedis</taxon>
        <taxon>Mucoromycota</taxon>
        <taxon>Mortierellomycotina</taxon>
        <taxon>Mortierellomycetes</taxon>
        <taxon>Mortierellales</taxon>
        <taxon>Mortierellaceae</taxon>
        <taxon>Linnemannia</taxon>
    </lineage>
</organism>
<feature type="compositionally biased region" description="Polar residues" evidence="1">
    <location>
        <begin position="111"/>
        <end position="120"/>
    </location>
</feature>
<evidence type="ECO:0000313" key="2">
    <source>
        <dbReference type="EMBL" id="KAG0288320.1"/>
    </source>
</evidence>